<keyword evidence="2" id="KW-1185">Reference proteome</keyword>
<organism evidence="1 2">
    <name type="scientific">Pseudolycoriella hygida</name>
    <dbReference type="NCBI Taxonomy" id="35572"/>
    <lineage>
        <taxon>Eukaryota</taxon>
        <taxon>Metazoa</taxon>
        <taxon>Ecdysozoa</taxon>
        <taxon>Arthropoda</taxon>
        <taxon>Hexapoda</taxon>
        <taxon>Insecta</taxon>
        <taxon>Pterygota</taxon>
        <taxon>Neoptera</taxon>
        <taxon>Endopterygota</taxon>
        <taxon>Diptera</taxon>
        <taxon>Nematocera</taxon>
        <taxon>Sciaroidea</taxon>
        <taxon>Sciaridae</taxon>
        <taxon>Pseudolycoriella</taxon>
    </lineage>
</organism>
<name>A0A9Q0RZZ5_9DIPT</name>
<comment type="caution">
    <text evidence="1">The sequence shown here is derived from an EMBL/GenBank/DDBJ whole genome shotgun (WGS) entry which is preliminary data.</text>
</comment>
<protein>
    <submittedName>
        <fullName evidence="1">Uncharacterized protein</fullName>
    </submittedName>
</protein>
<evidence type="ECO:0000313" key="1">
    <source>
        <dbReference type="EMBL" id="KAJ6639182.1"/>
    </source>
</evidence>
<dbReference type="Proteomes" id="UP001151699">
    <property type="component" value="Chromosome X"/>
</dbReference>
<accession>A0A9Q0RZZ5</accession>
<sequence length="181" mass="19971">MQQDTRNSSFEVCSISMRSLTVSLLTMEQTTFGEHKVRSSPQASIAFTRNEFNPSLDECAFEVLCIVGSKFRLLVSSSSANSKNANAVQINEFTDSDAVLRRKELKNNFEISEQNRSSRPNCKIVKVAIRTTADCSASLPLDDLLAANSKFVDIFFKSYSCVVTGTMTGISSQATRLEILS</sequence>
<dbReference type="EMBL" id="WJQU01000003">
    <property type="protein sequence ID" value="KAJ6639182.1"/>
    <property type="molecule type" value="Genomic_DNA"/>
</dbReference>
<reference evidence="1" key="1">
    <citation type="submission" date="2022-07" db="EMBL/GenBank/DDBJ databases">
        <authorList>
            <person name="Trinca V."/>
            <person name="Uliana J.V.C."/>
            <person name="Torres T.T."/>
            <person name="Ward R.J."/>
            <person name="Monesi N."/>
        </authorList>
    </citation>
    <scope>NUCLEOTIDE SEQUENCE</scope>
    <source>
        <strain evidence="1">HSMRA1968</strain>
        <tissue evidence="1">Whole embryos</tissue>
    </source>
</reference>
<dbReference type="AlphaFoldDB" id="A0A9Q0RZZ5"/>
<proteinExistence type="predicted"/>
<evidence type="ECO:0000313" key="2">
    <source>
        <dbReference type="Proteomes" id="UP001151699"/>
    </source>
</evidence>
<gene>
    <name evidence="1" type="ORF">Bhyg_11922</name>
</gene>